<evidence type="ECO:0000313" key="6">
    <source>
        <dbReference type="EMBL" id="KQH77337.1"/>
    </source>
</evidence>
<sequence length="195" mass="21202">MKRRTGGRSARVRTAVLDAALEQLVTHGYEGLTVANVARAAGVAETTVYRHWPTPADLAAGAVGHLAEADNPVPDTGTLEGDLRALLSQISELLRRPEVERILRAAAALDTANPSSVEARKSFWQKRFAGAAVIVERAVQRGELGPDTDPDTLIEYLVAPTYVRLLLLDRPLDEDLLEGSVRRTLTAFEATRRGR</sequence>
<dbReference type="AlphaFoldDB" id="A0A0Q2LMY4"/>
<dbReference type="GO" id="GO:0003700">
    <property type="term" value="F:DNA-binding transcription factor activity"/>
    <property type="evidence" value="ECO:0007669"/>
    <property type="project" value="TreeGrafter"/>
</dbReference>
<keyword evidence="2 4" id="KW-0238">DNA-binding</keyword>
<dbReference type="PROSITE" id="PS50977">
    <property type="entry name" value="HTH_TETR_2"/>
    <property type="match status" value="1"/>
</dbReference>
<dbReference type="Pfam" id="PF00440">
    <property type="entry name" value="TetR_N"/>
    <property type="match status" value="1"/>
</dbReference>
<dbReference type="OrthoDB" id="9796019at2"/>
<dbReference type="Gene3D" id="1.10.10.60">
    <property type="entry name" value="Homeodomain-like"/>
    <property type="match status" value="1"/>
</dbReference>
<evidence type="ECO:0000256" key="1">
    <source>
        <dbReference type="ARBA" id="ARBA00023015"/>
    </source>
</evidence>
<organism evidence="6 7">
    <name type="scientific">Mycobacterium gordonae</name>
    <dbReference type="NCBI Taxonomy" id="1778"/>
    <lineage>
        <taxon>Bacteria</taxon>
        <taxon>Bacillati</taxon>
        <taxon>Actinomycetota</taxon>
        <taxon>Actinomycetes</taxon>
        <taxon>Mycobacteriales</taxon>
        <taxon>Mycobacteriaceae</taxon>
        <taxon>Mycobacterium</taxon>
    </lineage>
</organism>
<accession>A0A0Q2LMY4</accession>
<dbReference type="PANTHER" id="PTHR30055">
    <property type="entry name" value="HTH-TYPE TRANSCRIPTIONAL REGULATOR RUTR"/>
    <property type="match status" value="1"/>
</dbReference>
<keyword evidence="3" id="KW-0804">Transcription</keyword>
<name>A0A0Q2LMY4_MYCGO</name>
<keyword evidence="1" id="KW-0805">Transcription regulation</keyword>
<dbReference type="InterPro" id="IPR009057">
    <property type="entry name" value="Homeodomain-like_sf"/>
</dbReference>
<dbReference type="PANTHER" id="PTHR30055:SF148">
    <property type="entry name" value="TETR-FAMILY TRANSCRIPTIONAL REGULATOR"/>
    <property type="match status" value="1"/>
</dbReference>
<dbReference type="GO" id="GO:0000976">
    <property type="term" value="F:transcription cis-regulatory region binding"/>
    <property type="evidence" value="ECO:0007669"/>
    <property type="project" value="TreeGrafter"/>
</dbReference>
<dbReference type="PRINTS" id="PR00455">
    <property type="entry name" value="HTHTETR"/>
</dbReference>
<dbReference type="EMBL" id="LKTM01000322">
    <property type="protein sequence ID" value="KQH77337.1"/>
    <property type="molecule type" value="Genomic_DNA"/>
</dbReference>
<dbReference type="InterPro" id="IPR001647">
    <property type="entry name" value="HTH_TetR"/>
</dbReference>
<dbReference type="SUPFAM" id="SSF46689">
    <property type="entry name" value="Homeodomain-like"/>
    <property type="match status" value="1"/>
</dbReference>
<evidence type="ECO:0000256" key="3">
    <source>
        <dbReference type="ARBA" id="ARBA00023163"/>
    </source>
</evidence>
<dbReference type="InterPro" id="IPR036271">
    <property type="entry name" value="Tet_transcr_reg_TetR-rel_C_sf"/>
</dbReference>
<feature type="domain" description="HTH tetR-type" evidence="5">
    <location>
        <begin position="10"/>
        <end position="70"/>
    </location>
</feature>
<dbReference type="InterPro" id="IPR011075">
    <property type="entry name" value="TetR_C"/>
</dbReference>
<protein>
    <recommendedName>
        <fullName evidence="5">HTH tetR-type domain-containing protein</fullName>
    </recommendedName>
</protein>
<evidence type="ECO:0000256" key="4">
    <source>
        <dbReference type="PROSITE-ProRule" id="PRU00335"/>
    </source>
</evidence>
<evidence type="ECO:0000259" key="5">
    <source>
        <dbReference type="PROSITE" id="PS50977"/>
    </source>
</evidence>
<dbReference type="Gene3D" id="1.10.357.10">
    <property type="entry name" value="Tetracycline Repressor, domain 2"/>
    <property type="match status" value="1"/>
</dbReference>
<dbReference type="Proteomes" id="UP000051677">
    <property type="component" value="Unassembled WGS sequence"/>
</dbReference>
<dbReference type="InterPro" id="IPR050109">
    <property type="entry name" value="HTH-type_TetR-like_transc_reg"/>
</dbReference>
<gene>
    <name evidence="6" type="ORF">AO501_08155</name>
</gene>
<evidence type="ECO:0000256" key="2">
    <source>
        <dbReference type="ARBA" id="ARBA00023125"/>
    </source>
</evidence>
<dbReference type="RefSeq" id="WP_055579765.1">
    <property type="nucleotide sequence ID" value="NZ_LKTM01000322.1"/>
</dbReference>
<reference evidence="6 7" key="1">
    <citation type="submission" date="2015-10" db="EMBL/GenBank/DDBJ databases">
        <title>Mycobacterium gordonae draft genome assembly.</title>
        <authorList>
            <person name="Ustinova V."/>
            <person name="Smirnova T."/>
            <person name="Blagodatskikh K."/>
            <person name="Varlamov D."/>
            <person name="Larionova E."/>
            <person name="Chernousova L."/>
        </authorList>
    </citation>
    <scope>NUCLEOTIDE SEQUENCE [LARGE SCALE GENOMIC DNA]</scope>
    <source>
        <strain evidence="6 7">CTRI 14-8773</strain>
    </source>
</reference>
<comment type="caution">
    <text evidence="6">The sequence shown here is derived from an EMBL/GenBank/DDBJ whole genome shotgun (WGS) entry which is preliminary data.</text>
</comment>
<dbReference type="Pfam" id="PF16859">
    <property type="entry name" value="TetR_C_11"/>
    <property type="match status" value="1"/>
</dbReference>
<evidence type="ECO:0000313" key="7">
    <source>
        <dbReference type="Proteomes" id="UP000051677"/>
    </source>
</evidence>
<feature type="DNA-binding region" description="H-T-H motif" evidence="4">
    <location>
        <begin position="33"/>
        <end position="52"/>
    </location>
</feature>
<dbReference type="SUPFAM" id="SSF48498">
    <property type="entry name" value="Tetracyclin repressor-like, C-terminal domain"/>
    <property type="match status" value="1"/>
</dbReference>
<proteinExistence type="predicted"/>